<evidence type="ECO:0000256" key="2">
    <source>
        <dbReference type="SAM" id="Phobius"/>
    </source>
</evidence>
<evidence type="ECO:0000256" key="1">
    <source>
        <dbReference type="SAM" id="MobiDB-lite"/>
    </source>
</evidence>
<feature type="transmembrane region" description="Helical" evidence="2">
    <location>
        <begin position="154"/>
        <end position="173"/>
    </location>
</feature>
<feature type="transmembrane region" description="Helical" evidence="2">
    <location>
        <begin position="272"/>
        <end position="290"/>
    </location>
</feature>
<dbReference type="AlphaFoldDB" id="A0A7K1FMB0"/>
<feature type="transmembrane region" description="Helical" evidence="2">
    <location>
        <begin position="362"/>
        <end position="386"/>
    </location>
</feature>
<feature type="transmembrane region" description="Helical" evidence="2">
    <location>
        <begin position="37"/>
        <end position="57"/>
    </location>
</feature>
<keyword evidence="2" id="KW-1133">Transmembrane helix</keyword>
<feature type="compositionally biased region" description="Basic and acidic residues" evidence="1">
    <location>
        <begin position="299"/>
        <end position="308"/>
    </location>
</feature>
<dbReference type="EMBL" id="WLYK01000005">
    <property type="protein sequence ID" value="MTD15291.1"/>
    <property type="molecule type" value="Genomic_DNA"/>
</dbReference>
<reference evidence="3 4" key="1">
    <citation type="submission" date="2019-11" db="EMBL/GenBank/DDBJ databases">
        <authorList>
            <person name="Jiang L.-Q."/>
        </authorList>
    </citation>
    <scope>NUCLEOTIDE SEQUENCE [LARGE SCALE GENOMIC DNA]</scope>
    <source>
        <strain evidence="3 4">YIM 132087</strain>
    </source>
</reference>
<feature type="region of interest" description="Disordered" evidence="1">
    <location>
        <begin position="294"/>
        <end position="320"/>
    </location>
</feature>
<feature type="transmembrane region" description="Helical" evidence="2">
    <location>
        <begin position="185"/>
        <end position="204"/>
    </location>
</feature>
<name>A0A7K1FMB0_9ACTN</name>
<proteinExistence type="predicted"/>
<keyword evidence="2" id="KW-0812">Transmembrane</keyword>
<dbReference type="SUPFAM" id="SSF49899">
    <property type="entry name" value="Concanavalin A-like lectins/glucanases"/>
    <property type="match status" value="1"/>
</dbReference>
<gene>
    <name evidence="3" type="ORF">GIS00_15215</name>
</gene>
<protein>
    <recommendedName>
        <fullName evidence="5">Signal peptidase I</fullName>
    </recommendedName>
</protein>
<dbReference type="GO" id="GO:0004252">
    <property type="term" value="F:serine-type endopeptidase activity"/>
    <property type="evidence" value="ECO:0007669"/>
    <property type="project" value="InterPro"/>
</dbReference>
<evidence type="ECO:0000313" key="4">
    <source>
        <dbReference type="Proteomes" id="UP000460221"/>
    </source>
</evidence>
<accession>A0A7K1FMB0</accession>
<dbReference type="RefSeq" id="WP_154769234.1">
    <property type="nucleotide sequence ID" value="NZ_WLYK01000005.1"/>
</dbReference>
<dbReference type="Gene3D" id="2.60.120.200">
    <property type="match status" value="1"/>
</dbReference>
<dbReference type="Proteomes" id="UP000460221">
    <property type="component" value="Unassembled WGS sequence"/>
</dbReference>
<feature type="region of interest" description="Disordered" evidence="1">
    <location>
        <begin position="1"/>
        <end position="28"/>
    </location>
</feature>
<evidence type="ECO:0008006" key="5">
    <source>
        <dbReference type="Google" id="ProtNLM"/>
    </source>
</evidence>
<keyword evidence="2" id="KW-0472">Membrane</keyword>
<dbReference type="GO" id="GO:0006465">
    <property type="term" value="P:signal peptide processing"/>
    <property type="evidence" value="ECO:0007669"/>
    <property type="project" value="InterPro"/>
</dbReference>
<dbReference type="InterPro" id="IPR013320">
    <property type="entry name" value="ConA-like_dom_sf"/>
</dbReference>
<keyword evidence="4" id="KW-1185">Reference proteome</keyword>
<dbReference type="Pfam" id="PF13385">
    <property type="entry name" value="Laminin_G_3"/>
    <property type="match status" value="1"/>
</dbReference>
<evidence type="ECO:0000313" key="3">
    <source>
        <dbReference type="EMBL" id="MTD15291.1"/>
    </source>
</evidence>
<comment type="caution">
    <text evidence="3">The sequence shown here is derived from an EMBL/GenBank/DDBJ whole genome shotgun (WGS) entry which is preliminary data.</text>
</comment>
<sequence length="643" mass="67841">MKAVGTSPRALAGGSSRPRAAEGGTGRRPWWRRVSPAALIAGAALVLVVLAGAGWRLSGGDWQIVSTPSMGEAAPVGTLLLTRPAEAGEVHVGDIVTYQPPVAGASLHTHRVVSIDENGGLHTRGDINSADDPWALGTSDLIGVVVARLWGIGWIFRALPILVIGTAVLWFVTARWIDPVRRMPLRIVGSSVIVGIVAVLYRPFVGLQGMGSVTDASGTHVTMVSTGLLPIRVKADTGGSITLVDGQVGTLTTHPASSADAVHLSSEIHLPWWGWVLLVILWLSPLWWALGAGSPPAAPKDRNRRDRNGSGPGAGSDNAVETELRAQEIREIIAAHHREHTRHTAVVNAPTRRRHWGIRGTVTAGAATTLAAAVLLVPVATAGAFAGTVTNTTNTAASAPYFQCRSSYAAVGQSSTFFTWPIDYTNSLLSATDASGNNRVGAFNGTIVSSTSRPCPRDTTTTTAQFTSTTSPGYVSTGLLTAAVANPLVFSEEIWFRTTQAGGRLMGFSASRTGQSTQYDRHVFLNNSGQVVFGVYPSAVKVVVSPLAYNDGNWHHMVATLSGSGTANPGMRLYMDGALVASDPTTFTAENTTGFWRVGWDNLTSWGVNMPTQFAFIGNVAWASVYTVALTPTQVAQHYNSGK</sequence>
<organism evidence="3 4">
    <name type="scientific">Nakamurella alba</name>
    <dbReference type="NCBI Taxonomy" id="2665158"/>
    <lineage>
        <taxon>Bacteria</taxon>
        <taxon>Bacillati</taxon>
        <taxon>Actinomycetota</taxon>
        <taxon>Actinomycetes</taxon>
        <taxon>Nakamurellales</taxon>
        <taxon>Nakamurellaceae</taxon>
        <taxon>Nakamurella</taxon>
    </lineage>
</organism>
<dbReference type="InterPro" id="IPR019533">
    <property type="entry name" value="Peptidase_S26"/>
</dbReference>
<dbReference type="CDD" id="cd06530">
    <property type="entry name" value="S26_SPase_I"/>
    <property type="match status" value="1"/>
</dbReference>